<evidence type="ECO:0000256" key="2">
    <source>
        <dbReference type="ARBA" id="ARBA00022898"/>
    </source>
</evidence>
<dbReference type="InterPro" id="IPR004839">
    <property type="entry name" value="Aminotransferase_I/II_large"/>
</dbReference>
<dbReference type="CDD" id="cd00609">
    <property type="entry name" value="AAT_like"/>
    <property type="match status" value="1"/>
</dbReference>
<keyword evidence="3" id="KW-0805">Transcription regulation</keyword>
<evidence type="ECO:0000313" key="7">
    <source>
        <dbReference type="EMBL" id="GEP57514.1"/>
    </source>
</evidence>
<dbReference type="PANTHER" id="PTHR46577">
    <property type="entry name" value="HTH-TYPE TRANSCRIPTIONAL REGULATORY PROTEIN GABR"/>
    <property type="match status" value="1"/>
</dbReference>
<comment type="similarity">
    <text evidence="1">In the C-terminal section; belongs to the class-I pyridoxal-phosphate-dependent aminotransferase family.</text>
</comment>
<dbReference type="SUPFAM" id="SSF53383">
    <property type="entry name" value="PLP-dependent transferases"/>
    <property type="match status" value="1"/>
</dbReference>
<evidence type="ECO:0000256" key="4">
    <source>
        <dbReference type="ARBA" id="ARBA00023125"/>
    </source>
</evidence>
<keyword evidence="5" id="KW-0804">Transcription</keyword>
<evidence type="ECO:0000256" key="5">
    <source>
        <dbReference type="ARBA" id="ARBA00023163"/>
    </source>
</evidence>
<keyword evidence="8" id="KW-1185">Reference proteome</keyword>
<reference evidence="7 8" key="1">
    <citation type="submission" date="2019-07" db="EMBL/GenBank/DDBJ databases">
        <title>Whole genome shotgun sequence of Reyranella soli NBRC 108950.</title>
        <authorList>
            <person name="Hosoyama A."/>
            <person name="Uohara A."/>
            <person name="Ohji S."/>
            <person name="Ichikawa N."/>
        </authorList>
    </citation>
    <scope>NUCLEOTIDE SEQUENCE [LARGE SCALE GENOMIC DNA]</scope>
    <source>
        <strain evidence="7 8">NBRC 108950</strain>
    </source>
</reference>
<dbReference type="InterPro" id="IPR015421">
    <property type="entry name" value="PyrdxlP-dep_Trfase_major"/>
</dbReference>
<dbReference type="InterPro" id="IPR036388">
    <property type="entry name" value="WH-like_DNA-bd_sf"/>
</dbReference>
<dbReference type="EMBL" id="BKAJ01000082">
    <property type="protein sequence ID" value="GEP57514.1"/>
    <property type="molecule type" value="Genomic_DNA"/>
</dbReference>
<dbReference type="InterPro" id="IPR000524">
    <property type="entry name" value="Tscrpt_reg_HTH_GntR"/>
</dbReference>
<dbReference type="PANTHER" id="PTHR46577:SF1">
    <property type="entry name" value="HTH-TYPE TRANSCRIPTIONAL REGULATORY PROTEIN GABR"/>
    <property type="match status" value="1"/>
</dbReference>
<keyword evidence="2" id="KW-0663">Pyridoxal phosphate</keyword>
<protein>
    <submittedName>
        <fullName evidence="7">GntR family transcriptional regulator</fullName>
    </submittedName>
</protein>
<dbReference type="PROSITE" id="PS50949">
    <property type="entry name" value="HTH_GNTR"/>
    <property type="match status" value="1"/>
</dbReference>
<dbReference type="Proteomes" id="UP000321058">
    <property type="component" value="Unassembled WGS sequence"/>
</dbReference>
<dbReference type="Gene3D" id="3.40.640.10">
    <property type="entry name" value="Type I PLP-dependent aspartate aminotransferase-like (Major domain)"/>
    <property type="match status" value="1"/>
</dbReference>
<dbReference type="InterPro" id="IPR036390">
    <property type="entry name" value="WH_DNA-bd_sf"/>
</dbReference>
<proteinExistence type="inferred from homology"/>
<organism evidence="7 8">
    <name type="scientific">Reyranella soli</name>
    <dbReference type="NCBI Taxonomy" id="1230389"/>
    <lineage>
        <taxon>Bacteria</taxon>
        <taxon>Pseudomonadati</taxon>
        <taxon>Pseudomonadota</taxon>
        <taxon>Alphaproteobacteria</taxon>
        <taxon>Hyphomicrobiales</taxon>
        <taxon>Reyranellaceae</taxon>
        <taxon>Reyranella</taxon>
    </lineage>
</organism>
<evidence type="ECO:0000259" key="6">
    <source>
        <dbReference type="PROSITE" id="PS50949"/>
    </source>
</evidence>
<dbReference type="Pfam" id="PF00392">
    <property type="entry name" value="GntR"/>
    <property type="match status" value="1"/>
</dbReference>
<dbReference type="InterPro" id="IPR015424">
    <property type="entry name" value="PyrdxlP-dep_Trfase"/>
</dbReference>
<gene>
    <name evidence="7" type="ORF">RSO01_46800</name>
</gene>
<evidence type="ECO:0000256" key="3">
    <source>
        <dbReference type="ARBA" id="ARBA00023015"/>
    </source>
</evidence>
<feature type="domain" description="HTH gntR-type" evidence="6">
    <location>
        <begin position="1"/>
        <end position="44"/>
    </location>
</feature>
<dbReference type="Gene3D" id="1.10.10.10">
    <property type="entry name" value="Winged helix-like DNA-binding domain superfamily/Winged helix DNA-binding domain"/>
    <property type="match status" value="1"/>
</dbReference>
<dbReference type="GO" id="GO:0030170">
    <property type="term" value="F:pyridoxal phosphate binding"/>
    <property type="evidence" value="ECO:0007669"/>
    <property type="project" value="InterPro"/>
</dbReference>
<name>A0A512NF00_9HYPH</name>
<dbReference type="AlphaFoldDB" id="A0A512NF00"/>
<dbReference type="GO" id="GO:0003700">
    <property type="term" value="F:DNA-binding transcription factor activity"/>
    <property type="evidence" value="ECO:0007669"/>
    <property type="project" value="InterPro"/>
</dbReference>
<dbReference type="CDD" id="cd07377">
    <property type="entry name" value="WHTH_GntR"/>
    <property type="match status" value="1"/>
</dbReference>
<dbReference type="GO" id="GO:0003677">
    <property type="term" value="F:DNA binding"/>
    <property type="evidence" value="ECO:0007669"/>
    <property type="project" value="UniProtKB-KW"/>
</dbReference>
<dbReference type="SUPFAM" id="SSF46785">
    <property type="entry name" value="Winged helix' DNA-binding domain"/>
    <property type="match status" value="1"/>
</dbReference>
<accession>A0A512NF00</accession>
<dbReference type="Pfam" id="PF00155">
    <property type="entry name" value="Aminotran_1_2"/>
    <property type="match status" value="1"/>
</dbReference>
<evidence type="ECO:0000256" key="1">
    <source>
        <dbReference type="ARBA" id="ARBA00005384"/>
    </source>
</evidence>
<comment type="caution">
    <text evidence="7">The sequence shown here is derived from an EMBL/GenBank/DDBJ whole genome shotgun (WGS) entry which is preliminary data.</text>
</comment>
<evidence type="ECO:0000313" key="8">
    <source>
        <dbReference type="Proteomes" id="UP000321058"/>
    </source>
</evidence>
<dbReference type="PRINTS" id="PR00035">
    <property type="entry name" value="HTHGNTR"/>
</dbReference>
<sequence length="445" mass="49084">MPSTRGLAQELGVSRITVALAYDQLASEGYMEARRGSGMYVCSTLPDDVLKVTKEDRSRKRLRPFLASDEGVEPRFEPRAHRPFQVGALDPELFPHATWSRLLARAWRNPVPALTGAPDSFGWRPLRNAIARHLAEWRDIDCDSAQIVVTSGTADALDIIGRCVFARGDTVLVEDPGYAPMRFGLEKNGIGVLPVRVDDEGFDLDAVGPRLKAKGAVLTPSRQFPLGATLTLTRRLKLLDWVARTGGYLIEDDFDSEYRYRGAPLPALMSLDRHERVIYLGSFSKILSPTLRIGFMVLPALFLDEVRAYLRLRGVAASLVAQPALAEFMLSGDLAVHIRRTRRLYAQRQEALVSSASVLDGLLEIVPSTAGMHLVADLVPRLRKQMTDRAATRLAAEAGVVVRPLADFFAGQPDRSALLLGFAGFGEDELRRSVRVLAETLRRGS</sequence>
<dbReference type="InterPro" id="IPR051446">
    <property type="entry name" value="HTH_trans_reg/aminotransferase"/>
</dbReference>
<keyword evidence="4" id="KW-0238">DNA-binding</keyword>